<dbReference type="Proteomes" id="UP000823775">
    <property type="component" value="Unassembled WGS sequence"/>
</dbReference>
<name>A0ABS8RLZ9_DATST</name>
<protein>
    <submittedName>
        <fullName evidence="2">Uncharacterized protein</fullName>
    </submittedName>
</protein>
<evidence type="ECO:0000313" key="3">
    <source>
        <dbReference type="Proteomes" id="UP000823775"/>
    </source>
</evidence>
<evidence type="ECO:0000256" key="1">
    <source>
        <dbReference type="SAM" id="MobiDB-lite"/>
    </source>
</evidence>
<proteinExistence type="predicted"/>
<dbReference type="PANTHER" id="PTHR35504">
    <property type="entry name" value="PROTEIN EMBRYONIC FLOWER 1"/>
    <property type="match status" value="1"/>
</dbReference>
<comment type="caution">
    <text evidence="2">The sequence shown here is derived from an EMBL/GenBank/DDBJ whole genome shotgun (WGS) entry which is preliminary data.</text>
</comment>
<dbReference type="PANTHER" id="PTHR35504:SF1">
    <property type="entry name" value="PROTEIN EMBRYONIC FLOWER 1"/>
    <property type="match status" value="1"/>
</dbReference>
<evidence type="ECO:0000313" key="2">
    <source>
        <dbReference type="EMBL" id="MCD7447827.1"/>
    </source>
</evidence>
<feature type="compositionally biased region" description="Low complexity" evidence="1">
    <location>
        <begin position="16"/>
        <end position="27"/>
    </location>
</feature>
<keyword evidence="3" id="KW-1185">Reference proteome</keyword>
<feature type="compositionally biased region" description="Basic and acidic residues" evidence="1">
    <location>
        <begin position="1"/>
        <end position="13"/>
    </location>
</feature>
<gene>
    <name evidence="2" type="ORF">HAX54_035305</name>
</gene>
<sequence>MYKSIERVCRDEGTDSDSSTSVSKSSGSTLMQIDSITIDLNPPISAKEKGECQHFSIRGYVAEMRNKDMKICSPFGSSRKPEEQLPPLDVPKFKWWLCDKCLQEIGASHESAGDESDGASVHTGSTAVVAHILLELEYMFDSRKCDKSKEIMDDAADTSENEDNMSYDPLRSNVFEPGQSLGQGVNSLVRQSNLFETGQYSKQGVNLYVRPPNVTEIDKYSRKGVDPLVNVAEVDHYSRKGVNPLVNMVETDQYLQKGVQSQLRQTNLSESGQPLRKIVIDLNQGIDLNQCQGIESSLNLLHRGNLQIQNPMETPCSSIKINLNEVQGYSYVTKPQQNQWPNTIMEKGPSDYVRPMGIVEMLTRNPHEGIHPQTQSNWRIGTNENGVHTWLNPGSTSFHPVYANDVGELRYSAPHLSNVKVNSAEIIQVREQLFRLFNTSTQSQQKPSNGVQVSAPVPTRWGLQHGEGSNFVCSKLPTTCSLL</sequence>
<accession>A0ABS8RLZ9</accession>
<feature type="region of interest" description="Disordered" evidence="1">
    <location>
        <begin position="1"/>
        <end position="27"/>
    </location>
</feature>
<reference evidence="2 3" key="1">
    <citation type="journal article" date="2021" name="BMC Genomics">
        <title>Datura genome reveals duplications of psychoactive alkaloid biosynthetic genes and high mutation rate following tissue culture.</title>
        <authorList>
            <person name="Rajewski A."/>
            <person name="Carter-House D."/>
            <person name="Stajich J."/>
            <person name="Litt A."/>
        </authorList>
    </citation>
    <scope>NUCLEOTIDE SEQUENCE [LARGE SCALE GENOMIC DNA]</scope>
    <source>
        <strain evidence="2">AR-01</strain>
    </source>
</reference>
<dbReference type="InterPro" id="IPR034583">
    <property type="entry name" value="EMF1"/>
</dbReference>
<dbReference type="EMBL" id="JACEIK010000046">
    <property type="protein sequence ID" value="MCD7447827.1"/>
    <property type="molecule type" value="Genomic_DNA"/>
</dbReference>
<organism evidence="2 3">
    <name type="scientific">Datura stramonium</name>
    <name type="common">Jimsonweed</name>
    <name type="synonym">Common thornapple</name>
    <dbReference type="NCBI Taxonomy" id="4076"/>
    <lineage>
        <taxon>Eukaryota</taxon>
        <taxon>Viridiplantae</taxon>
        <taxon>Streptophyta</taxon>
        <taxon>Embryophyta</taxon>
        <taxon>Tracheophyta</taxon>
        <taxon>Spermatophyta</taxon>
        <taxon>Magnoliopsida</taxon>
        <taxon>eudicotyledons</taxon>
        <taxon>Gunneridae</taxon>
        <taxon>Pentapetalae</taxon>
        <taxon>asterids</taxon>
        <taxon>lamiids</taxon>
        <taxon>Solanales</taxon>
        <taxon>Solanaceae</taxon>
        <taxon>Solanoideae</taxon>
        <taxon>Datureae</taxon>
        <taxon>Datura</taxon>
    </lineage>
</organism>